<dbReference type="InterPro" id="IPR002589">
    <property type="entry name" value="Macro_dom"/>
</dbReference>
<evidence type="ECO:0000259" key="7">
    <source>
        <dbReference type="PROSITE" id="PS51059"/>
    </source>
</evidence>
<dbReference type="AlphaFoldDB" id="A0A6P9CJE9"/>
<dbReference type="Pfam" id="PF01661">
    <property type="entry name" value="Macro"/>
    <property type="match status" value="2"/>
</dbReference>
<keyword evidence="4" id="KW-0520">NAD</keyword>
<dbReference type="GO" id="GO:1990404">
    <property type="term" value="F:NAD+-protein mono-ADP-ribosyltransferase activity"/>
    <property type="evidence" value="ECO:0007669"/>
    <property type="project" value="TreeGrafter"/>
</dbReference>
<dbReference type="SUPFAM" id="SSF56399">
    <property type="entry name" value="ADP-ribosylation"/>
    <property type="match status" value="1"/>
</dbReference>
<evidence type="ECO:0000256" key="5">
    <source>
        <dbReference type="ARBA" id="ARBA00023242"/>
    </source>
</evidence>
<keyword evidence="5" id="KW-0539">Nucleus</keyword>
<evidence type="ECO:0000259" key="8">
    <source>
        <dbReference type="PROSITE" id="PS51154"/>
    </source>
</evidence>
<dbReference type="SUPFAM" id="SSF52949">
    <property type="entry name" value="Macro domain-like"/>
    <property type="match status" value="2"/>
</dbReference>
<evidence type="ECO:0000256" key="6">
    <source>
        <dbReference type="ARBA" id="ARBA00024347"/>
    </source>
</evidence>
<dbReference type="Proteomes" id="UP001652622">
    <property type="component" value="Unplaced"/>
</dbReference>
<dbReference type="PROSITE" id="PS51059">
    <property type="entry name" value="PARP_CATALYTIC"/>
    <property type="match status" value="1"/>
</dbReference>
<dbReference type="Gene3D" id="3.90.228.10">
    <property type="match status" value="1"/>
</dbReference>
<comment type="similarity">
    <text evidence="6">Belongs to the ARTD/PARP family.</text>
</comment>
<evidence type="ECO:0000256" key="2">
    <source>
        <dbReference type="ARBA" id="ARBA00022676"/>
    </source>
</evidence>
<dbReference type="GO" id="GO:0044389">
    <property type="term" value="F:ubiquitin-like protein ligase binding"/>
    <property type="evidence" value="ECO:0007669"/>
    <property type="project" value="TreeGrafter"/>
</dbReference>
<dbReference type="InterPro" id="IPR012317">
    <property type="entry name" value="Poly(ADP-ribose)pol_cat_dom"/>
</dbReference>
<dbReference type="InterPro" id="IPR043472">
    <property type="entry name" value="Macro_dom-like"/>
</dbReference>
<evidence type="ECO:0000313" key="9">
    <source>
        <dbReference type="Proteomes" id="UP001652622"/>
    </source>
</evidence>
<dbReference type="PANTHER" id="PTHR14453">
    <property type="entry name" value="PARP/ZINC FINGER CCCH TYPE DOMAIN CONTAINING PROTEIN"/>
    <property type="match status" value="1"/>
</dbReference>
<dbReference type="GO" id="GO:0010629">
    <property type="term" value="P:negative regulation of gene expression"/>
    <property type="evidence" value="ECO:0007669"/>
    <property type="project" value="TreeGrafter"/>
</dbReference>
<sequence length="804" mass="90265">MGNMMKLLTFSSETTKKANAEIRIPVDEEMLLIPISNSIYAVLKRRENYLCSLLQKKFGCICVLKSIRNPMEVYRKSLKEGVEVSVWVDDLTRHEADALVNAANEYLHHFGGLAFALLKAGGPEIEEQCKLFIEKNGPLSAGQIVVTSGGRLPCKQVIHAVGPRWSEDQKEECCLKLEAAIINVLKYVNAPENNIKSVAIPALSSGIFNFPQDWCAQVIVQTIRNFVQLAPLFGYLQEIHLVNIDETTADVMKRACEDLLGVNDIVPPSGITDSITVNELCLQIKKGDIETQQAAIIINSVTVQDDLFQGVVSRAILEKAGPALQEQFLSELQKLPSERPNFIYTKGFNLNCEHVLHVAWPSYFEGSRQEVLKTAISKGLSKTREQQLSSIAFPPLGIKDLHLPSNEVAEIMVEEIMHFAEEQTGKKLDVYIVISLDNIDVYEAFCAKLMSVKNKSEEKMDCSNIDTMELQTDVQTSPSFERNGPFVELIGRSHDILEKAGQWLRDIISVEETGQIVIRNHNILNLSNVQPLELSHLQQHFGITILESVSGAGTALEIEGSPRAVIDAAFAIEFMLQSTAKQEPLKMDGSLESHLHQEGDLEMTNRCFYQITPIESYLQEFKDKEKQLEKAGLQVLKIEKIHNPLLESAFQRVKRRIEGRNTGMPVCHRLYHHVPAQYCSLVCKTGFQKTYSSSQDQKYGAGIYFKKNPRKLIADTREKCEMDHLICMFEAEVVTGSYTRGNRSYVAPPLINASSMKLYDSVVDDIHNPEIFVIFNKEQALPLYLLTCSLLWSPDQKASLEPSS</sequence>
<dbReference type="GO" id="GO:0005634">
    <property type="term" value="C:nucleus"/>
    <property type="evidence" value="ECO:0007669"/>
    <property type="project" value="UniProtKB-SubCell"/>
</dbReference>
<dbReference type="GO" id="GO:0070212">
    <property type="term" value="P:protein poly-ADP-ribosylation"/>
    <property type="evidence" value="ECO:0007669"/>
    <property type="project" value="TreeGrafter"/>
</dbReference>
<evidence type="ECO:0000256" key="4">
    <source>
        <dbReference type="ARBA" id="ARBA00023027"/>
    </source>
</evidence>
<dbReference type="RefSeq" id="XP_034279276.1">
    <property type="nucleotide sequence ID" value="XM_034423385.1"/>
</dbReference>
<evidence type="ECO:0000313" key="10">
    <source>
        <dbReference type="RefSeq" id="XP_034279276.1"/>
    </source>
</evidence>
<organism evidence="9 10">
    <name type="scientific">Pantherophis guttatus</name>
    <name type="common">Corn snake</name>
    <name type="synonym">Elaphe guttata</name>
    <dbReference type="NCBI Taxonomy" id="94885"/>
    <lineage>
        <taxon>Eukaryota</taxon>
        <taxon>Metazoa</taxon>
        <taxon>Chordata</taxon>
        <taxon>Craniata</taxon>
        <taxon>Vertebrata</taxon>
        <taxon>Euteleostomi</taxon>
        <taxon>Lepidosauria</taxon>
        <taxon>Squamata</taxon>
        <taxon>Bifurcata</taxon>
        <taxon>Unidentata</taxon>
        <taxon>Episquamata</taxon>
        <taxon>Toxicofera</taxon>
        <taxon>Serpentes</taxon>
        <taxon>Colubroidea</taxon>
        <taxon>Colubridae</taxon>
        <taxon>Colubrinae</taxon>
        <taxon>Pantherophis</taxon>
    </lineage>
</organism>
<dbReference type="CDD" id="cd02907">
    <property type="entry name" value="Macro_Af1521_BAL-like"/>
    <property type="match status" value="1"/>
</dbReference>
<accession>A0A6P9CJE9</accession>
<dbReference type="InterPro" id="IPR052056">
    <property type="entry name" value="Mono-ARTD/PARP"/>
</dbReference>
<evidence type="ECO:0000256" key="3">
    <source>
        <dbReference type="ARBA" id="ARBA00022679"/>
    </source>
</evidence>
<keyword evidence="3" id="KW-0808">Transferase</keyword>
<feature type="domain" description="Macro" evidence="8">
    <location>
        <begin position="71"/>
        <end position="260"/>
    </location>
</feature>
<gene>
    <name evidence="10" type="primary">PARP9</name>
</gene>
<dbReference type="GeneID" id="117669154"/>
<dbReference type="PANTHER" id="PTHR14453:SF70">
    <property type="entry name" value="PROTEIN MONO-ADP-RIBOSYLTRANSFERASE PARP9"/>
    <property type="match status" value="1"/>
</dbReference>
<name>A0A6P9CJE9_PANGU</name>
<reference evidence="10" key="1">
    <citation type="submission" date="2025-08" db="UniProtKB">
        <authorList>
            <consortium name="RefSeq"/>
        </authorList>
    </citation>
    <scope>IDENTIFICATION</scope>
    <source>
        <tissue evidence="10">Blood</tissue>
    </source>
</reference>
<feature type="domain" description="PARP catalytic" evidence="7">
    <location>
        <begin position="593"/>
        <end position="804"/>
    </location>
</feature>
<proteinExistence type="inferred from homology"/>
<dbReference type="Gene3D" id="3.40.220.10">
    <property type="entry name" value="Leucine Aminopeptidase, subunit E, domain 1"/>
    <property type="match status" value="2"/>
</dbReference>
<dbReference type="PROSITE" id="PS51154">
    <property type="entry name" value="MACRO"/>
    <property type="match status" value="2"/>
</dbReference>
<dbReference type="SMART" id="SM00506">
    <property type="entry name" value="A1pp"/>
    <property type="match status" value="2"/>
</dbReference>
<dbReference type="GO" id="GO:0003714">
    <property type="term" value="F:transcription corepressor activity"/>
    <property type="evidence" value="ECO:0007669"/>
    <property type="project" value="TreeGrafter"/>
</dbReference>
<dbReference type="CTD" id="83666"/>
<dbReference type="CDD" id="cd01439">
    <property type="entry name" value="TCCD_inducible_PARP_like"/>
    <property type="match status" value="1"/>
</dbReference>
<feature type="domain" description="Macro" evidence="8">
    <location>
        <begin position="269"/>
        <end position="450"/>
    </location>
</feature>
<protein>
    <submittedName>
        <fullName evidence="10">Protein mono-ADP-ribosyltransferase PARP9 isoform X2</fullName>
    </submittedName>
</protein>
<dbReference type="GO" id="GO:0060335">
    <property type="term" value="P:positive regulation of type II interferon-mediated signaling pathway"/>
    <property type="evidence" value="ECO:0007669"/>
    <property type="project" value="TreeGrafter"/>
</dbReference>
<dbReference type="GO" id="GO:0003950">
    <property type="term" value="F:NAD+ poly-ADP-ribosyltransferase activity"/>
    <property type="evidence" value="ECO:0007669"/>
    <property type="project" value="InterPro"/>
</dbReference>
<keyword evidence="2" id="KW-0328">Glycosyltransferase</keyword>
<dbReference type="OrthoDB" id="6133115at2759"/>
<comment type="subcellular location">
    <subcellularLocation>
        <location evidence="1">Nucleus</location>
    </subcellularLocation>
</comment>
<evidence type="ECO:0000256" key="1">
    <source>
        <dbReference type="ARBA" id="ARBA00004123"/>
    </source>
</evidence>
<keyword evidence="9" id="KW-1185">Reference proteome</keyword>
<dbReference type="GO" id="GO:0005737">
    <property type="term" value="C:cytoplasm"/>
    <property type="evidence" value="ECO:0007669"/>
    <property type="project" value="TreeGrafter"/>
</dbReference>